<protein>
    <submittedName>
        <fullName evidence="1">Uncharacterized protein</fullName>
    </submittedName>
</protein>
<name>A0A445BJZ7_ARAHY</name>
<organism evidence="1 2">
    <name type="scientific">Arachis hypogaea</name>
    <name type="common">Peanut</name>
    <dbReference type="NCBI Taxonomy" id="3818"/>
    <lineage>
        <taxon>Eukaryota</taxon>
        <taxon>Viridiplantae</taxon>
        <taxon>Streptophyta</taxon>
        <taxon>Embryophyta</taxon>
        <taxon>Tracheophyta</taxon>
        <taxon>Spermatophyta</taxon>
        <taxon>Magnoliopsida</taxon>
        <taxon>eudicotyledons</taxon>
        <taxon>Gunneridae</taxon>
        <taxon>Pentapetalae</taxon>
        <taxon>rosids</taxon>
        <taxon>fabids</taxon>
        <taxon>Fabales</taxon>
        <taxon>Fabaceae</taxon>
        <taxon>Papilionoideae</taxon>
        <taxon>50 kb inversion clade</taxon>
        <taxon>dalbergioids sensu lato</taxon>
        <taxon>Dalbergieae</taxon>
        <taxon>Pterocarpus clade</taxon>
        <taxon>Arachis</taxon>
    </lineage>
</organism>
<dbReference type="PANTHER" id="PTHR33144">
    <property type="entry name" value="OS10G0409366 PROTEIN-RELATED"/>
    <property type="match status" value="1"/>
</dbReference>
<evidence type="ECO:0000313" key="1">
    <source>
        <dbReference type="EMBL" id="RYR39000.1"/>
    </source>
</evidence>
<keyword evidence="2" id="KW-1185">Reference proteome</keyword>
<comment type="caution">
    <text evidence="1">The sequence shown here is derived from an EMBL/GenBank/DDBJ whole genome shotgun (WGS) entry which is preliminary data.</text>
</comment>
<sequence length="207" mass="23834">MSAASSRIYYNFNFSSSRLPNSPVQWLCKPPHAPQACTNYVQNSEPNAEDLDPETDEVNLSVKEAMKPPNARKVVLRFNGELQPVGDEVVILNSILGLLGIDYTKFPICETYWRKVCTRDKVYNECVKEMFHFDEDSGRIIKRIILKMLGRAWKEIRNKLYHDCYTTGNYCGPLEMEKCKKNVKNRSKQLYTHTSGSKALQGSEKKR</sequence>
<dbReference type="Proteomes" id="UP000289738">
    <property type="component" value="Chromosome A09"/>
</dbReference>
<reference evidence="1 2" key="1">
    <citation type="submission" date="2019-01" db="EMBL/GenBank/DDBJ databases">
        <title>Sequencing of cultivated peanut Arachis hypogaea provides insights into genome evolution and oil improvement.</title>
        <authorList>
            <person name="Chen X."/>
        </authorList>
    </citation>
    <scope>NUCLEOTIDE SEQUENCE [LARGE SCALE GENOMIC DNA]</scope>
    <source>
        <strain evidence="2">cv. Fuhuasheng</strain>
        <tissue evidence="1">Leaves</tissue>
    </source>
</reference>
<proteinExistence type="predicted"/>
<accession>A0A445BJZ7</accession>
<dbReference type="PANTHER" id="PTHR33144:SF25">
    <property type="entry name" value="DUF4216 DOMAIN-CONTAINING PROTEIN"/>
    <property type="match status" value="1"/>
</dbReference>
<evidence type="ECO:0000313" key="2">
    <source>
        <dbReference type="Proteomes" id="UP000289738"/>
    </source>
</evidence>
<dbReference type="AlphaFoldDB" id="A0A445BJZ7"/>
<dbReference type="EMBL" id="SDMP01000009">
    <property type="protein sequence ID" value="RYR39000.1"/>
    <property type="molecule type" value="Genomic_DNA"/>
</dbReference>
<gene>
    <name evidence="1" type="ORF">Ahy_A09g044379</name>
</gene>